<dbReference type="Proteomes" id="UP000823388">
    <property type="component" value="Chromosome 2N"/>
</dbReference>
<feature type="region of interest" description="Disordered" evidence="1">
    <location>
        <begin position="1"/>
        <end position="67"/>
    </location>
</feature>
<evidence type="ECO:0000313" key="2">
    <source>
        <dbReference type="EMBL" id="KAG2632356.1"/>
    </source>
</evidence>
<accession>A0A8T0VFK0</accession>
<reference evidence="2" key="1">
    <citation type="submission" date="2020-05" db="EMBL/GenBank/DDBJ databases">
        <title>WGS assembly of Panicum virgatum.</title>
        <authorList>
            <person name="Lovell J.T."/>
            <person name="Jenkins J."/>
            <person name="Shu S."/>
            <person name="Juenger T.E."/>
            <person name="Schmutz J."/>
        </authorList>
    </citation>
    <scope>NUCLEOTIDE SEQUENCE</scope>
    <source>
        <strain evidence="2">AP13</strain>
    </source>
</reference>
<organism evidence="2 3">
    <name type="scientific">Panicum virgatum</name>
    <name type="common">Blackwell switchgrass</name>
    <dbReference type="NCBI Taxonomy" id="38727"/>
    <lineage>
        <taxon>Eukaryota</taxon>
        <taxon>Viridiplantae</taxon>
        <taxon>Streptophyta</taxon>
        <taxon>Embryophyta</taxon>
        <taxon>Tracheophyta</taxon>
        <taxon>Spermatophyta</taxon>
        <taxon>Magnoliopsida</taxon>
        <taxon>Liliopsida</taxon>
        <taxon>Poales</taxon>
        <taxon>Poaceae</taxon>
        <taxon>PACMAD clade</taxon>
        <taxon>Panicoideae</taxon>
        <taxon>Panicodae</taxon>
        <taxon>Paniceae</taxon>
        <taxon>Panicinae</taxon>
        <taxon>Panicum</taxon>
        <taxon>Panicum sect. Hiantes</taxon>
    </lineage>
</organism>
<dbReference type="AlphaFoldDB" id="A0A8T0VFK0"/>
<evidence type="ECO:0008006" key="4">
    <source>
        <dbReference type="Google" id="ProtNLM"/>
    </source>
</evidence>
<sequence length="344" mass="39257">MAPVQTDRPSSRPSSPSSPQPPPSPLSPPGQRAASTPTPPAPEKGKKKTSSLPADGPSKKKQKTVERKLIYEKTAEELEEETARYIKEQLKPKVSPQRENVPLKLGKKLLANLDNPPKPKSLPSDYDRTLTKAHMVRNQKKCGKTIPQLGTQQKELEPLRVPGLPVIHQADATGQEEPDIPVAPVITPFEHGKPFVTEEQEMSLGTQMFNLHRWYLRMSNDEGKMFGVKYRDHDFFRGEDDFWVYFEDLYHVYHRQTFDASTITIWVLQESQRSRKEGWHHQIGFMSPLLVNQKVLNENYTATCQNIYHWVLLVLAVETGNLVVFDSMRKPKSAIQHIIDPLNR</sequence>
<keyword evidence="3" id="KW-1185">Reference proteome</keyword>
<dbReference type="SUPFAM" id="SSF54001">
    <property type="entry name" value="Cysteine proteinases"/>
    <property type="match status" value="1"/>
</dbReference>
<comment type="caution">
    <text evidence="2">The sequence shown here is derived from an EMBL/GenBank/DDBJ whole genome shotgun (WGS) entry which is preliminary data.</text>
</comment>
<feature type="compositionally biased region" description="Pro residues" evidence="1">
    <location>
        <begin position="16"/>
        <end position="28"/>
    </location>
</feature>
<protein>
    <recommendedName>
        <fullName evidence="4">Ubiquitin-like protease family profile domain-containing protein</fullName>
    </recommendedName>
</protein>
<name>A0A8T0VFK0_PANVG</name>
<dbReference type="EMBL" id="CM029040">
    <property type="protein sequence ID" value="KAG2632356.1"/>
    <property type="molecule type" value="Genomic_DNA"/>
</dbReference>
<dbReference type="InterPro" id="IPR038765">
    <property type="entry name" value="Papain-like_cys_pep_sf"/>
</dbReference>
<evidence type="ECO:0000256" key="1">
    <source>
        <dbReference type="SAM" id="MobiDB-lite"/>
    </source>
</evidence>
<gene>
    <name evidence="2" type="ORF">PVAP13_2NG079292</name>
</gene>
<evidence type="ECO:0000313" key="3">
    <source>
        <dbReference type="Proteomes" id="UP000823388"/>
    </source>
</evidence>
<proteinExistence type="predicted"/>